<accession>A0A8T2UHW9</accession>
<dbReference type="OrthoDB" id="1712901at2759"/>
<feature type="transmembrane region" description="Helical" evidence="1">
    <location>
        <begin position="120"/>
        <end position="139"/>
    </location>
</feature>
<feature type="transmembrane region" description="Helical" evidence="1">
    <location>
        <begin position="65"/>
        <end position="84"/>
    </location>
</feature>
<proteinExistence type="predicted"/>
<organism evidence="2 3">
    <name type="scientific">Ceratopteris richardii</name>
    <name type="common">Triangle waterfern</name>
    <dbReference type="NCBI Taxonomy" id="49495"/>
    <lineage>
        <taxon>Eukaryota</taxon>
        <taxon>Viridiplantae</taxon>
        <taxon>Streptophyta</taxon>
        <taxon>Embryophyta</taxon>
        <taxon>Tracheophyta</taxon>
        <taxon>Polypodiopsida</taxon>
        <taxon>Polypodiidae</taxon>
        <taxon>Polypodiales</taxon>
        <taxon>Pteridineae</taxon>
        <taxon>Pteridaceae</taxon>
        <taxon>Parkerioideae</taxon>
        <taxon>Ceratopteris</taxon>
    </lineage>
</organism>
<evidence type="ECO:0000256" key="1">
    <source>
        <dbReference type="SAM" id="Phobius"/>
    </source>
</evidence>
<dbReference type="AlphaFoldDB" id="A0A8T2UHW9"/>
<keyword evidence="1" id="KW-1133">Transmembrane helix</keyword>
<dbReference type="EMBL" id="CM035411">
    <property type="protein sequence ID" value="KAH7435791.1"/>
    <property type="molecule type" value="Genomic_DNA"/>
</dbReference>
<comment type="caution">
    <text evidence="2">The sequence shown here is derived from an EMBL/GenBank/DDBJ whole genome shotgun (WGS) entry which is preliminary data.</text>
</comment>
<reference evidence="2" key="1">
    <citation type="submission" date="2021-08" db="EMBL/GenBank/DDBJ databases">
        <title>WGS assembly of Ceratopteris richardii.</title>
        <authorList>
            <person name="Marchant D.B."/>
            <person name="Chen G."/>
            <person name="Jenkins J."/>
            <person name="Shu S."/>
            <person name="Leebens-Mack J."/>
            <person name="Grimwood J."/>
            <person name="Schmutz J."/>
            <person name="Soltis P."/>
            <person name="Soltis D."/>
            <person name="Chen Z.-H."/>
        </authorList>
    </citation>
    <scope>NUCLEOTIDE SEQUENCE</scope>
    <source>
        <strain evidence="2">Whitten #5841</strain>
        <tissue evidence="2">Leaf</tissue>
    </source>
</reference>
<gene>
    <name evidence="2" type="ORF">KP509_06G079900</name>
</gene>
<dbReference type="Proteomes" id="UP000825935">
    <property type="component" value="Chromosome 6"/>
</dbReference>
<evidence type="ECO:0000313" key="2">
    <source>
        <dbReference type="EMBL" id="KAH7435791.1"/>
    </source>
</evidence>
<evidence type="ECO:0000313" key="3">
    <source>
        <dbReference type="Proteomes" id="UP000825935"/>
    </source>
</evidence>
<keyword evidence="1" id="KW-0812">Transmembrane</keyword>
<sequence length="191" mass="21287">MREDLVSSLNEDFLTREASTFLLTRLIWVIVFCRFPYFLLGLGLIICLISFIGHIAAETSIGCCLSSYMFFLVILLLLQGAFVAEVLLNENWEEIIPDDPSGLFDSIKEFVEANADFCKWTGIAVVIIEVVGLLLAFCIKAASPRSLSYDSDDEYILPRTRLQQPLLVPRPTTDCSIPAATGTVEGWPVSR</sequence>
<name>A0A8T2UHW9_CERRI</name>
<dbReference type="OMA" id="AHTANTH"/>
<protein>
    <submittedName>
        <fullName evidence="2">Uncharacterized protein</fullName>
    </submittedName>
</protein>
<keyword evidence="1" id="KW-0472">Membrane</keyword>
<keyword evidence="3" id="KW-1185">Reference proteome</keyword>
<feature type="transmembrane region" description="Helical" evidence="1">
    <location>
        <begin position="26"/>
        <end position="53"/>
    </location>
</feature>